<evidence type="ECO:0000313" key="2">
    <source>
        <dbReference type="EMBL" id="MEE2053498.1"/>
    </source>
</evidence>
<feature type="transmembrane region" description="Helical" evidence="1">
    <location>
        <begin position="154"/>
        <end position="175"/>
    </location>
</feature>
<dbReference type="EMBL" id="JAUUCC010000073">
    <property type="protein sequence ID" value="MEE2053498.1"/>
    <property type="molecule type" value="Genomic_DNA"/>
</dbReference>
<feature type="transmembrane region" description="Helical" evidence="1">
    <location>
        <begin position="123"/>
        <end position="142"/>
    </location>
</feature>
<protein>
    <submittedName>
        <fullName evidence="2">DUF998 domain-containing protein</fullName>
    </submittedName>
</protein>
<comment type="caution">
    <text evidence="2">The sequence shown here is derived from an EMBL/GenBank/DDBJ whole genome shotgun (WGS) entry which is preliminary data.</text>
</comment>
<keyword evidence="1" id="KW-0472">Membrane</keyword>
<dbReference type="RefSeq" id="WP_330160446.1">
    <property type="nucleotide sequence ID" value="NZ_BAAAJA010000009.1"/>
</dbReference>
<reference evidence="2 3" key="1">
    <citation type="submission" date="2023-07" db="EMBL/GenBank/DDBJ databases">
        <authorList>
            <person name="Girao M."/>
            <person name="Carvalho M.F."/>
        </authorList>
    </citation>
    <scope>NUCLEOTIDE SEQUENCE [LARGE SCALE GENOMIC DNA]</scope>
    <source>
        <strain evidence="2 3">66/93</strain>
    </source>
</reference>
<keyword evidence="1" id="KW-0812">Transmembrane</keyword>
<dbReference type="Pfam" id="PF06197">
    <property type="entry name" value="DUF998"/>
    <property type="match status" value="1"/>
</dbReference>
<accession>A0ABU7KW15</accession>
<dbReference type="Proteomes" id="UP001348641">
    <property type="component" value="Unassembled WGS sequence"/>
</dbReference>
<keyword evidence="1" id="KW-1133">Transmembrane helix</keyword>
<evidence type="ECO:0000256" key="1">
    <source>
        <dbReference type="SAM" id="Phobius"/>
    </source>
</evidence>
<feature type="transmembrane region" description="Helical" evidence="1">
    <location>
        <begin position="84"/>
        <end position="103"/>
    </location>
</feature>
<feature type="transmembrane region" description="Helical" evidence="1">
    <location>
        <begin position="187"/>
        <end position="204"/>
    </location>
</feature>
<organism evidence="2 3">
    <name type="scientific">Nocardiopsis tropica</name>
    <dbReference type="NCBI Taxonomy" id="109330"/>
    <lineage>
        <taxon>Bacteria</taxon>
        <taxon>Bacillati</taxon>
        <taxon>Actinomycetota</taxon>
        <taxon>Actinomycetes</taxon>
        <taxon>Streptosporangiales</taxon>
        <taxon>Nocardiopsidaceae</taxon>
        <taxon>Nocardiopsis</taxon>
    </lineage>
</organism>
<evidence type="ECO:0000313" key="3">
    <source>
        <dbReference type="Proteomes" id="UP001348641"/>
    </source>
</evidence>
<sequence>MAPPADRFTRALLACGAAAPLFVPVLLAEGAYRPDYEPLHRFGSELALGERGWTQTANFIATGLLLLAFSVGVRRAAPTGRSSLALPALTALAGTCLVVAGVFPTDPVGVGAAGATTPAGAVHAANVLPFHVALTAAPLAMAWRLAAEPGRRAWVAYCCVTGALVPPLFAAFMASAEHGFHGLGQRVVLTVGLTWFAAAAWLLLRSTARKGPTPGAGDGKGVDGGRAAC</sequence>
<feature type="transmembrane region" description="Helical" evidence="1">
    <location>
        <begin position="52"/>
        <end position="72"/>
    </location>
</feature>
<gene>
    <name evidence="2" type="ORF">Q8A49_23635</name>
</gene>
<dbReference type="InterPro" id="IPR009339">
    <property type="entry name" value="DUF998"/>
</dbReference>
<proteinExistence type="predicted"/>
<name>A0ABU7KW15_9ACTN</name>